<proteinExistence type="predicted"/>
<reference evidence="1" key="2">
    <citation type="submission" date="2022-12" db="EMBL/GenBank/DDBJ databases">
        <authorList>
            <person name="Sun Q."/>
            <person name="Kim S."/>
        </authorList>
    </citation>
    <scope>NUCLEOTIDE SEQUENCE</scope>
    <source>
        <strain evidence="1">KCTC 12344</strain>
    </source>
</reference>
<accession>A0AA87Y5Q3</accession>
<protein>
    <submittedName>
        <fullName evidence="1">Uncharacterized protein</fullName>
    </submittedName>
</protein>
<name>A0AA87Y5Q3_9BURK</name>
<dbReference type="RefSeq" id="WP_166793414.1">
    <property type="nucleotide sequence ID" value="NZ_BMWW01000007.1"/>
</dbReference>
<comment type="caution">
    <text evidence="1">The sequence shown here is derived from an EMBL/GenBank/DDBJ whole genome shotgun (WGS) entry which is preliminary data.</text>
</comment>
<evidence type="ECO:0000313" key="2">
    <source>
        <dbReference type="Proteomes" id="UP000619512"/>
    </source>
</evidence>
<organism evidence="1 2">
    <name type="scientific">Pseudoduganella plicata</name>
    <dbReference type="NCBI Taxonomy" id="321984"/>
    <lineage>
        <taxon>Bacteria</taxon>
        <taxon>Pseudomonadati</taxon>
        <taxon>Pseudomonadota</taxon>
        <taxon>Betaproteobacteria</taxon>
        <taxon>Burkholderiales</taxon>
        <taxon>Oxalobacteraceae</taxon>
        <taxon>Telluria group</taxon>
        <taxon>Pseudoduganella</taxon>
    </lineage>
</organism>
<dbReference type="EMBL" id="BMWW01000007">
    <property type="protein sequence ID" value="GGZ01763.1"/>
    <property type="molecule type" value="Genomic_DNA"/>
</dbReference>
<dbReference type="Proteomes" id="UP000619512">
    <property type="component" value="Unassembled WGS sequence"/>
</dbReference>
<evidence type="ECO:0000313" key="1">
    <source>
        <dbReference type="EMBL" id="GGZ01763.1"/>
    </source>
</evidence>
<dbReference type="AlphaFoldDB" id="A0AA87Y5Q3"/>
<gene>
    <name evidence="1" type="ORF">GCM10007388_39370</name>
</gene>
<reference evidence="1" key="1">
    <citation type="journal article" date="2014" name="Int. J. Syst. Evol. Microbiol.">
        <title>Complete genome sequence of Corynebacterium casei LMG S-19264T (=DSM 44701T), isolated from a smear-ripened cheese.</title>
        <authorList>
            <consortium name="US DOE Joint Genome Institute (JGI-PGF)"/>
            <person name="Walter F."/>
            <person name="Albersmeier A."/>
            <person name="Kalinowski J."/>
            <person name="Ruckert C."/>
        </authorList>
    </citation>
    <scope>NUCLEOTIDE SEQUENCE</scope>
    <source>
        <strain evidence="1">KCTC 12344</strain>
    </source>
</reference>
<sequence>MADSRVSRTGTPAAGRDVIREMEAVAAAKSDVNNVAVFTKFIKKAEETAQAAL</sequence>